<name>A8AA48_IGNH4</name>
<proteinExistence type="predicted"/>
<dbReference type="STRING" id="453591.Igni_0618"/>
<reference evidence="1 2" key="1">
    <citation type="journal article" date="2008" name="Genome Biol.">
        <title>A genomic analysis of the archaeal system Ignicoccus hospitalis-Nanoarchaeum equitans.</title>
        <authorList>
            <person name="Podar M."/>
            <person name="Anderson I."/>
            <person name="Makarova K.S."/>
            <person name="Elkins J.G."/>
            <person name="Ivanova N."/>
            <person name="Wall M.A."/>
            <person name="Lykidis A."/>
            <person name="Mavromatis K."/>
            <person name="Sun H."/>
            <person name="Hudson M.E."/>
            <person name="Chen W."/>
            <person name="Deciu C."/>
            <person name="Hutchison D."/>
            <person name="Eads J.R."/>
            <person name="Anderson A."/>
            <person name="Fernandes F."/>
            <person name="Szeto E."/>
            <person name="Lapidus A."/>
            <person name="Kyrpides N.C."/>
            <person name="Saier M.H.Jr."/>
            <person name="Richardson P.M."/>
            <person name="Rachel R."/>
            <person name="Huber H."/>
            <person name="Eisen J.A."/>
            <person name="Koonin E.V."/>
            <person name="Keller M."/>
            <person name="Stetter K.O."/>
        </authorList>
    </citation>
    <scope>NUCLEOTIDE SEQUENCE [LARGE SCALE GENOMIC DNA]</scope>
    <source>
        <strain evidence="2">KIN4/I / DSM 18386 / JCM 14125</strain>
    </source>
</reference>
<evidence type="ECO:0000313" key="1">
    <source>
        <dbReference type="EMBL" id="ABU81800.1"/>
    </source>
</evidence>
<dbReference type="KEGG" id="iho:Igni_0618"/>
<organism evidence="1 2">
    <name type="scientific">Ignicoccus hospitalis (strain KIN4/I / DSM 18386 / JCM 14125)</name>
    <dbReference type="NCBI Taxonomy" id="453591"/>
    <lineage>
        <taxon>Archaea</taxon>
        <taxon>Thermoproteota</taxon>
        <taxon>Thermoprotei</taxon>
        <taxon>Desulfurococcales</taxon>
        <taxon>Desulfurococcaceae</taxon>
        <taxon>Ignicoccus</taxon>
    </lineage>
</organism>
<evidence type="ECO:0008006" key="3">
    <source>
        <dbReference type="Google" id="ProtNLM"/>
    </source>
</evidence>
<accession>A8AA48</accession>
<dbReference type="EMBL" id="CP000816">
    <property type="protein sequence ID" value="ABU81800.1"/>
    <property type="molecule type" value="Genomic_DNA"/>
</dbReference>
<dbReference type="RefSeq" id="WP_011998652.1">
    <property type="nucleotide sequence ID" value="NC_009776.1"/>
</dbReference>
<dbReference type="GeneID" id="5562257"/>
<evidence type="ECO:0000313" key="2">
    <source>
        <dbReference type="Proteomes" id="UP000000262"/>
    </source>
</evidence>
<dbReference type="Proteomes" id="UP000000262">
    <property type="component" value="Chromosome"/>
</dbReference>
<gene>
    <name evidence="1" type="ordered locus">Igni_0618</name>
</gene>
<dbReference type="PROSITE" id="PS51257">
    <property type="entry name" value="PROKAR_LIPOPROTEIN"/>
    <property type="match status" value="1"/>
</dbReference>
<dbReference type="HOGENOM" id="CLU_989044_0_0_2"/>
<keyword evidence="2" id="KW-1185">Reference proteome</keyword>
<dbReference type="AlphaFoldDB" id="A8AA48"/>
<protein>
    <recommendedName>
        <fullName evidence="3">Lipoprotein</fullName>
    </recommendedName>
</protein>
<sequence>MRKAALLVFLLVSTALSACNLTAPLGFDEDTLLRYDNMIKGFIERIKADIITLRPENGYQKALYKLALENLERASALYSEARSLTLRKEYDLAMAKYLATLYFALVTQDIIGLVKVKTFNELASYLDRLGAFASSSTFSLYKSSCMSTVCTNSTRVVYIKSYLIMKNVTNRINSIKVNLPPAFTVSLARELADVVADSSKLVVLAYTHFALSYARHVQDSALEGSAPCGVRGLGSAWWLPKACYHFYHSMKPSPCSSFYGVVSEYIGLKDLAERLCGVKVG</sequence>